<proteinExistence type="predicted"/>
<gene>
    <name evidence="1" type="ORF">ECH7EC869_3962</name>
</gene>
<evidence type="ECO:0000313" key="2">
    <source>
        <dbReference type="Proteomes" id="UP000004641"/>
    </source>
</evidence>
<reference evidence="1 2" key="1">
    <citation type="journal article" date="2011" name="Appl. Environ. Microbiol.">
        <title>Genome signatures of Escherichia coli O157:H7 isolates from the bovine host reservoir.</title>
        <authorList>
            <person name="Eppinger M."/>
            <person name="Mammel M.K."/>
            <person name="Leclerc J.E."/>
            <person name="Ravel J."/>
            <person name="Cebula T.A."/>
        </authorList>
    </citation>
    <scope>NUCLEOTIDE SEQUENCE [LARGE SCALE GENOMIC DNA]</scope>
    <source>
        <strain evidence="1 2">EC869</strain>
    </source>
</reference>
<dbReference type="AlphaFoldDB" id="A0A0H3PNH7"/>
<comment type="caution">
    <text evidence="1">The sequence shown here is derived from an EMBL/GenBank/DDBJ whole genome shotgun (WGS) entry which is preliminary data.</text>
</comment>
<protein>
    <submittedName>
        <fullName evidence="1">Uncharacterized protein</fullName>
    </submittedName>
</protein>
<sequence length="38" mass="4590">MTVFVTVLVTVYPRWRGEHTKHTYLFLNKFIPHQQSTN</sequence>
<dbReference type="BioCyc" id="ECOL478008-HMP:G76-484132-MONOMER"/>
<organism evidence="1 2">
    <name type="scientific">Escherichia coli O157:H7 (strain EC869)</name>
    <dbReference type="NCBI Taxonomy" id="478008"/>
    <lineage>
        <taxon>Bacteria</taxon>
        <taxon>Pseudomonadati</taxon>
        <taxon>Pseudomonadota</taxon>
        <taxon>Gammaproteobacteria</taxon>
        <taxon>Enterobacterales</taxon>
        <taxon>Enterobacteriaceae</taxon>
        <taxon>Escherichia</taxon>
    </lineage>
</organism>
<accession>A0A0H3PNH7</accession>
<evidence type="ECO:0000313" key="1">
    <source>
        <dbReference type="EMBL" id="EDU90645.1"/>
    </source>
</evidence>
<dbReference type="Proteomes" id="UP000004641">
    <property type="component" value="Unassembled WGS sequence"/>
</dbReference>
<dbReference type="EMBL" id="ABHU01000011">
    <property type="protein sequence ID" value="EDU90645.1"/>
    <property type="molecule type" value="Genomic_DNA"/>
</dbReference>
<name>A0A0H3PNH7_ECO5C</name>